<organism evidence="1 2">
    <name type="scientific">Melia azedarach</name>
    <name type="common">Chinaberry tree</name>
    <dbReference type="NCBI Taxonomy" id="155640"/>
    <lineage>
        <taxon>Eukaryota</taxon>
        <taxon>Viridiplantae</taxon>
        <taxon>Streptophyta</taxon>
        <taxon>Embryophyta</taxon>
        <taxon>Tracheophyta</taxon>
        <taxon>Spermatophyta</taxon>
        <taxon>Magnoliopsida</taxon>
        <taxon>eudicotyledons</taxon>
        <taxon>Gunneridae</taxon>
        <taxon>Pentapetalae</taxon>
        <taxon>rosids</taxon>
        <taxon>malvids</taxon>
        <taxon>Sapindales</taxon>
        <taxon>Meliaceae</taxon>
        <taxon>Melia</taxon>
    </lineage>
</organism>
<accession>A0ACC1WUI3</accession>
<comment type="caution">
    <text evidence="1">The sequence shown here is derived from an EMBL/GenBank/DDBJ whole genome shotgun (WGS) entry which is preliminary data.</text>
</comment>
<protein>
    <submittedName>
        <fullName evidence="1">Transcription factor</fullName>
    </submittedName>
</protein>
<dbReference type="Proteomes" id="UP001164539">
    <property type="component" value="Chromosome 13"/>
</dbReference>
<sequence length="294" mass="32790">MALSFCSNWESLQHLNSEMQSCGSDGVDGGGGSFQRPPRVPQLVEDCFTFNNINGLDIPETLINPFLQPAEDLFYSNLLPYFSSPSDSLTSLSPEIFPLEDFDSYQLPKRQKSYSPHDNFLYGYLPNPPLAPEFFPEVVLAPPADFPVPPPVTFSSGKTENVKKQNGTSLSVQSIAARERRRKITEKTQELGKLIPGGHRMNTAEMFQAASKFVKFLQAQVKILQLMGSKQEGKEQADHREGLQALLASPIIQEKLYSEEKCLIPKEFAETLANDPEIQSKSVIVEGIHQLLRT</sequence>
<keyword evidence="2" id="KW-1185">Reference proteome</keyword>
<proteinExistence type="predicted"/>
<reference evidence="1 2" key="1">
    <citation type="journal article" date="2023" name="Science">
        <title>Complex scaffold remodeling in plant triterpene biosynthesis.</title>
        <authorList>
            <person name="De La Pena R."/>
            <person name="Hodgson H."/>
            <person name="Liu J.C."/>
            <person name="Stephenson M.J."/>
            <person name="Martin A.C."/>
            <person name="Owen C."/>
            <person name="Harkess A."/>
            <person name="Leebens-Mack J."/>
            <person name="Jimenez L.E."/>
            <person name="Osbourn A."/>
            <person name="Sattely E.S."/>
        </authorList>
    </citation>
    <scope>NUCLEOTIDE SEQUENCE [LARGE SCALE GENOMIC DNA]</scope>
    <source>
        <strain evidence="2">cv. JPN11</strain>
        <tissue evidence="1">Leaf</tissue>
    </source>
</reference>
<evidence type="ECO:0000313" key="1">
    <source>
        <dbReference type="EMBL" id="KAJ4702850.1"/>
    </source>
</evidence>
<name>A0ACC1WUI3_MELAZ</name>
<gene>
    <name evidence="1" type="ORF">OWV82_022836</name>
</gene>
<evidence type="ECO:0000313" key="2">
    <source>
        <dbReference type="Proteomes" id="UP001164539"/>
    </source>
</evidence>
<dbReference type="EMBL" id="CM051406">
    <property type="protein sequence ID" value="KAJ4702850.1"/>
    <property type="molecule type" value="Genomic_DNA"/>
</dbReference>